<evidence type="ECO:0000256" key="5">
    <source>
        <dbReference type="ARBA" id="ARBA00022630"/>
    </source>
</evidence>
<evidence type="ECO:0000256" key="9">
    <source>
        <dbReference type="ARBA" id="ARBA00022989"/>
    </source>
</evidence>
<evidence type="ECO:0000256" key="13">
    <source>
        <dbReference type="ARBA" id="ARBA00023075"/>
    </source>
</evidence>
<dbReference type="Pfam" id="PF04205">
    <property type="entry name" value="FMN_bind"/>
    <property type="match status" value="1"/>
</dbReference>
<comment type="catalytic activity">
    <reaction evidence="16 17">
        <text>a ubiquinone + n Na(+)(in) + NADH + H(+) = a ubiquinol + n Na(+)(out) + NAD(+)</text>
        <dbReference type="Rhea" id="RHEA:47748"/>
        <dbReference type="Rhea" id="RHEA-COMP:9565"/>
        <dbReference type="Rhea" id="RHEA-COMP:9566"/>
        <dbReference type="ChEBI" id="CHEBI:15378"/>
        <dbReference type="ChEBI" id="CHEBI:16389"/>
        <dbReference type="ChEBI" id="CHEBI:17976"/>
        <dbReference type="ChEBI" id="CHEBI:29101"/>
        <dbReference type="ChEBI" id="CHEBI:57540"/>
        <dbReference type="ChEBI" id="CHEBI:57945"/>
        <dbReference type="EC" id="7.2.1.1"/>
    </reaction>
</comment>
<evidence type="ECO:0000313" key="20">
    <source>
        <dbReference type="Proteomes" id="UP000824076"/>
    </source>
</evidence>
<comment type="caution">
    <text evidence="19">The sequence shown here is derived from an EMBL/GenBank/DDBJ whole genome shotgun (WGS) entry which is preliminary data.</text>
</comment>
<evidence type="ECO:0000256" key="17">
    <source>
        <dbReference type="PIRNR" id="PIRNR009437"/>
    </source>
</evidence>
<feature type="domain" description="FMN-binding" evidence="18">
    <location>
        <begin position="124"/>
        <end position="223"/>
    </location>
</feature>
<gene>
    <name evidence="16 19" type="primary">nqrC</name>
    <name evidence="19" type="ORF">IAD18_05010</name>
</gene>
<keyword evidence="8 16" id="KW-1278">Translocase</keyword>
<keyword evidence="15 16" id="KW-0739">Sodium transport</keyword>
<organism evidence="19 20">
    <name type="scientific">Candidatus Limisoma intestinavium</name>
    <dbReference type="NCBI Taxonomy" id="2840856"/>
    <lineage>
        <taxon>Bacteria</taxon>
        <taxon>Pseudomonadati</taxon>
        <taxon>Bacteroidota</taxon>
        <taxon>Bacteroidia</taxon>
        <taxon>Bacteroidales</taxon>
        <taxon>Candidatus Limisoma</taxon>
    </lineage>
</organism>
<keyword evidence="14 16" id="KW-0472">Membrane</keyword>
<dbReference type="Proteomes" id="UP000824076">
    <property type="component" value="Unassembled WGS sequence"/>
</dbReference>
<evidence type="ECO:0000256" key="7">
    <source>
        <dbReference type="ARBA" id="ARBA00022692"/>
    </source>
</evidence>
<evidence type="ECO:0000259" key="18">
    <source>
        <dbReference type="SMART" id="SM00900"/>
    </source>
</evidence>
<evidence type="ECO:0000256" key="1">
    <source>
        <dbReference type="ARBA" id="ARBA00022448"/>
    </source>
</evidence>
<proteinExistence type="inferred from homology"/>
<evidence type="ECO:0000256" key="14">
    <source>
        <dbReference type="ARBA" id="ARBA00023136"/>
    </source>
</evidence>
<comment type="subunit">
    <text evidence="16 17">Composed of six subunits; NqrA, NqrB, NqrC, NqrD, NqrE and NqrF.</text>
</comment>
<feature type="transmembrane region" description="Helical" evidence="16">
    <location>
        <begin position="12"/>
        <end position="31"/>
    </location>
</feature>
<comment type="caution">
    <text evidence="16">Lacks conserved residue(s) required for the propagation of feature annotation.</text>
</comment>
<keyword evidence="6 16" id="KW-0288">FMN</keyword>
<keyword evidence="12 16" id="KW-0406">Ion transport</keyword>
<reference evidence="19" key="1">
    <citation type="submission" date="2020-10" db="EMBL/GenBank/DDBJ databases">
        <authorList>
            <person name="Gilroy R."/>
        </authorList>
    </citation>
    <scope>NUCLEOTIDE SEQUENCE</scope>
    <source>
        <strain evidence="19">17073</strain>
    </source>
</reference>
<evidence type="ECO:0000256" key="12">
    <source>
        <dbReference type="ARBA" id="ARBA00023065"/>
    </source>
</evidence>
<evidence type="ECO:0000313" key="19">
    <source>
        <dbReference type="EMBL" id="HIU39006.1"/>
    </source>
</evidence>
<evidence type="ECO:0000256" key="4">
    <source>
        <dbReference type="ARBA" id="ARBA00022553"/>
    </source>
</evidence>
<keyword evidence="13 16" id="KW-0830">Ubiquinone</keyword>
<comment type="cofactor">
    <cofactor evidence="16 17">
        <name>FMN</name>
        <dbReference type="ChEBI" id="CHEBI:58210"/>
    </cofactor>
</comment>
<dbReference type="GO" id="GO:0010181">
    <property type="term" value="F:FMN binding"/>
    <property type="evidence" value="ECO:0007669"/>
    <property type="project" value="UniProtKB-UniRule"/>
</dbReference>
<comment type="function">
    <text evidence="16">NQR complex catalyzes the reduction of ubiquinone-1 to ubiquinol by two successive reactions, coupled with the transport of Na(+) ions from the cytoplasm to the periplasm. NqrA to NqrE are probably involved in the second step, the conversion of ubisemiquinone to ubiquinol.</text>
</comment>
<keyword evidence="1 16" id="KW-0813">Transport</keyword>
<evidence type="ECO:0000256" key="11">
    <source>
        <dbReference type="ARBA" id="ARBA00023053"/>
    </source>
</evidence>
<keyword evidence="5 16" id="KW-0285">Flavoprotein</keyword>
<sequence length="235" mass="25861">MNKQGNTYTLIYIAVLVCIVGAALAWVSLALKPRQEDNVKIDKMQQMLSSIHIASDKTNAIELYKKYIVDSYIIDSKGNRVEGDAFEVSMAAEVKKAPEERKLPVFVCNVDKSTKYILPVYGAGLWGPIWGYVSVNEDGNTIYGAYFSHQGETPGLGAEIAHAEFSNQFKDKQLFKDGEFKSIAVEKKGQKPVNGADYVDGISGGTITSKGVQTMLQSCLSCYTSFLTDLQKDTK</sequence>
<dbReference type="GO" id="GO:0006814">
    <property type="term" value="P:sodium ion transport"/>
    <property type="evidence" value="ECO:0007669"/>
    <property type="project" value="UniProtKB-UniRule"/>
</dbReference>
<keyword evidence="3" id="KW-0997">Cell inner membrane</keyword>
<dbReference type="HAMAP" id="MF_00427">
    <property type="entry name" value="NqrC"/>
    <property type="match status" value="1"/>
</dbReference>
<comment type="similarity">
    <text evidence="16 17">Belongs to the NqrC family.</text>
</comment>
<accession>A0A9D1ILZ8</accession>
<evidence type="ECO:0000256" key="2">
    <source>
        <dbReference type="ARBA" id="ARBA00022475"/>
    </source>
</evidence>
<dbReference type="AlphaFoldDB" id="A0A9D1ILZ8"/>
<keyword evidence="10 16" id="KW-0520">NAD</keyword>
<dbReference type="PIRSF" id="PIRSF009437">
    <property type="entry name" value="NQR-1_subunit_C"/>
    <property type="match status" value="1"/>
</dbReference>
<dbReference type="GO" id="GO:0005886">
    <property type="term" value="C:plasma membrane"/>
    <property type="evidence" value="ECO:0007669"/>
    <property type="project" value="UniProtKB-SubCell"/>
</dbReference>
<keyword evidence="7 16" id="KW-0812">Transmembrane</keyword>
<comment type="subcellular location">
    <subcellularLocation>
        <location evidence="16">Cell membrane</location>
        <topology evidence="16">Single-pass membrane protein</topology>
    </subcellularLocation>
</comment>
<name>A0A9D1ILZ8_9BACT</name>
<dbReference type="GO" id="GO:0016655">
    <property type="term" value="F:oxidoreductase activity, acting on NAD(P)H, quinone or similar compound as acceptor"/>
    <property type="evidence" value="ECO:0007669"/>
    <property type="project" value="UniProtKB-UniRule"/>
</dbReference>
<keyword evidence="4 16" id="KW-0597">Phosphoprotein</keyword>
<dbReference type="EMBL" id="DVMS01000143">
    <property type="protein sequence ID" value="HIU39006.1"/>
    <property type="molecule type" value="Genomic_DNA"/>
</dbReference>
<evidence type="ECO:0000256" key="3">
    <source>
        <dbReference type="ARBA" id="ARBA00022519"/>
    </source>
</evidence>
<dbReference type="PANTHER" id="PTHR37838:SF1">
    <property type="entry name" value="NA(+)-TRANSLOCATING NADH-QUINONE REDUCTASE SUBUNIT C"/>
    <property type="match status" value="1"/>
</dbReference>
<dbReference type="EC" id="7.2.1.1" evidence="16 17"/>
<dbReference type="NCBIfam" id="TIGR01938">
    <property type="entry name" value="nqrC"/>
    <property type="match status" value="1"/>
</dbReference>
<keyword evidence="9 16" id="KW-1133">Transmembrane helix</keyword>
<dbReference type="PANTHER" id="PTHR37838">
    <property type="entry name" value="NA(+)-TRANSLOCATING NADH-QUINONE REDUCTASE SUBUNIT C"/>
    <property type="match status" value="1"/>
</dbReference>
<dbReference type="InterPro" id="IPR010204">
    <property type="entry name" value="NqrC"/>
</dbReference>
<evidence type="ECO:0000256" key="16">
    <source>
        <dbReference type="HAMAP-Rule" id="MF_00427"/>
    </source>
</evidence>
<evidence type="ECO:0000256" key="6">
    <source>
        <dbReference type="ARBA" id="ARBA00022643"/>
    </source>
</evidence>
<keyword evidence="11 16" id="KW-0915">Sodium</keyword>
<reference evidence="19" key="2">
    <citation type="journal article" date="2021" name="PeerJ">
        <title>Extensive microbial diversity within the chicken gut microbiome revealed by metagenomics and culture.</title>
        <authorList>
            <person name="Gilroy R."/>
            <person name="Ravi A."/>
            <person name="Getino M."/>
            <person name="Pursley I."/>
            <person name="Horton D.L."/>
            <person name="Alikhan N.F."/>
            <person name="Baker D."/>
            <person name="Gharbi K."/>
            <person name="Hall N."/>
            <person name="Watson M."/>
            <person name="Adriaenssens E.M."/>
            <person name="Foster-Nyarko E."/>
            <person name="Jarju S."/>
            <person name="Secka A."/>
            <person name="Antonio M."/>
            <person name="Oren A."/>
            <person name="Chaudhuri R.R."/>
            <person name="La Ragione R."/>
            <person name="Hildebrand F."/>
            <person name="Pallen M.J."/>
        </authorList>
    </citation>
    <scope>NUCLEOTIDE SEQUENCE</scope>
    <source>
        <strain evidence="19">17073</strain>
    </source>
</reference>
<keyword evidence="2 16" id="KW-1003">Cell membrane</keyword>
<feature type="modified residue" description="FMN phosphoryl threonine" evidence="16">
    <location>
        <position position="206"/>
    </location>
</feature>
<protein>
    <recommendedName>
        <fullName evidence="16 17">Na(+)-translocating NADH-quinone reductase subunit C</fullName>
        <shortName evidence="16 17">Na(+)-NQR subunit C</shortName>
        <shortName evidence="16 17">Na(+)-translocating NQR subunit C</shortName>
        <ecNumber evidence="16 17">7.2.1.1</ecNumber>
    </recommendedName>
    <alternativeName>
        <fullName evidence="16 17">NQR complex subunit C</fullName>
    </alternativeName>
    <alternativeName>
        <fullName evidence="16 17">NQR-1 subunit C</fullName>
    </alternativeName>
</protein>
<dbReference type="SMART" id="SM00900">
    <property type="entry name" value="FMN_bind"/>
    <property type="match status" value="1"/>
</dbReference>
<evidence type="ECO:0000256" key="15">
    <source>
        <dbReference type="ARBA" id="ARBA00023201"/>
    </source>
</evidence>
<dbReference type="InterPro" id="IPR007329">
    <property type="entry name" value="FMN-bd"/>
</dbReference>
<evidence type="ECO:0000256" key="10">
    <source>
        <dbReference type="ARBA" id="ARBA00023027"/>
    </source>
</evidence>
<evidence type="ECO:0000256" key="8">
    <source>
        <dbReference type="ARBA" id="ARBA00022967"/>
    </source>
</evidence>